<reference evidence="1 2" key="1">
    <citation type="journal article" date="2018" name="PLoS Genet.">
        <title>Population sequencing reveals clonal diversity and ancestral inbreeding in the grapevine cultivar Chardonnay.</title>
        <authorList>
            <person name="Roach M.J."/>
            <person name="Johnson D.L."/>
            <person name="Bohlmann J."/>
            <person name="van Vuuren H.J."/>
            <person name="Jones S.J."/>
            <person name="Pretorius I.S."/>
            <person name="Schmidt S.A."/>
            <person name="Borneman A.R."/>
        </authorList>
    </citation>
    <scope>NUCLEOTIDE SEQUENCE [LARGE SCALE GENOMIC DNA]</scope>
    <source>
        <strain evidence="2">cv. Chardonnay</strain>
        <tissue evidence="1">Leaf</tissue>
    </source>
</reference>
<evidence type="ECO:0000313" key="2">
    <source>
        <dbReference type="Proteomes" id="UP000288805"/>
    </source>
</evidence>
<dbReference type="AlphaFoldDB" id="A0A438ISF6"/>
<evidence type="ECO:0000313" key="1">
    <source>
        <dbReference type="EMBL" id="RVW99621.1"/>
    </source>
</evidence>
<comment type="caution">
    <text evidence="1">The sequence shown here is derived from an EMBL/GenBank/DDBJ whole genome shotgun (WGS) entry which is preliminary data.</text>
</comment>
<sequence length="73" mass="8772">MKTMIGEELEQKKAMKEEMYTLLNRGIWEFNNLPYEKDVVGCYWVFAIKYHLDRTIEWSKAWLVAKGILKLMV</sequence>
<dbReference type="Proteomes" id="UP000288805">
    <property type="component" value="Unassembled WGS sequence"/>
</dbReference>
<name>A0A438ISF6_VITVI</name>
<proteinExistence type="predicted"/>
<dbReference type="EMBL" id="QGNW01000086">
    <property type="protein sequence ID" value="RVW99621.1"/>
    <property type="molecule type" value="Genomic_DNA"/>
</dbReference>
<protein>
    <recommendedName>
        <fullName evidence="3">Reverse transcriptase Ty1/copia-type domain-containing protein</fullName>
    </recommendedName>
</protein>
<organism evidence="1 2">
    <name type="scientific">Vitis vinifera</name>
    <name type="common">Grape</name>
    <dbReference type="NCBI Taxonomy" id="29760"/>
    <lineage>
        <taxon>Eukaryota</taxon>
        <taxon>Viridiplantae</taxon>
        <taxon>Streptophyta</taxon>
        <taxon>Embryophyta</taxon>
        <taxon>Tracheophyta</taxon>
        <taxon>Spermatophyta</taxon>
        <taxon>Magnoliopsida</taxon>
        <taxon>eudicotyledons</taxon>
        <taxon>Gunneridae</taxon>
        <taxon>Pentapetalae</taxon>
        <taxon>rosids</taxon>
        <taxon>Vitales</taxon>
        <taxon>Vitaceae</taxon>
        <taxon>Viteae</taxon>
        <taxon>Vitis</taxon>
    </lineage>
</organism>
<evidence type="ECO:0008006" key="3">
    <source>
        <dbReference type="Google" id="ProtNLM"/>
    </source>
</evidence>
<accession>A0A438ISF6</accession>
<gene>
    <name evidence="1" type="ORF">CK203_021559</name>
</gene>